<evidence type="ECO:0000259" key="3">
    <source>
        <dbReference type="PROSITE" id="PS50017"/>
    </source>
</evidence>
<feature type="region of interest" description="Disordered" evidence="1">
    <location>
        <begin position="345"/>
        <end position="390"/>
    </location>
</feature>
<keyword evidence="5" id="KW-1185">Reference proteome</keyword>
<dbReference type="GO" id="GO:0007165">
    <property type="term" value="P:signal transduction"/>
    <property type="evidence" value="ECO:0007669"/>
    <property type="project" value="InterPro"/>
</dbReference>
<dbReference type="Pfam" id="PF00531">
    <property type="entry name" value="Death"/>
    <property type="match status" value="1"/>
</dbReference>
<sequence>MCDEDDCSISRFCYALSFCCCFLGASFLIAIFCIGFISSAKIESGSIYIGDVLGDSSGLLKVSSPAVATAKFETHYGIEIFETNQFPTIVTDKLPLQHFNVSSDWLVDTVVTRDSLNYLGSYDPIYLLSGSSIQYNVTIKCTKRINSQYAACLYLFDDYASFDDFINSNLNGHPETASHCFESKATATLSYSFNITTNGLYYVGIAFLGSVNIQASASVVRQYYNTSELELIQVCSSSHTCVITVCNIFLCIDQSTTYFLIQPANITKVNYTFSSPRLHGPILASFCGTVLVGSFFCSCCVVIFFCMALFFPCDVDCEDVFCDCLFKRTEPAHIVRYELQPRPAATTVSHSETQPLSVPRPTPSRQIQQDDNNNNNDNNEDCSRTSHESRQNIDRFDEDLSLALYLSSQVETNSNQNEQSNSNSFVSLIEEDEENWDDFSEHLPTESDSIPLIDFSDDGPLNEGANPPNYWDIISHSANLAEVPAMQQNMTEQCASATNNEDNNLITVHVTSPLAVIPHINQADRVQPVSLVDDILLPLPSFILSLPLPLEVKTINEERKELSSDNDASHTESSSVGPLTLYKPLPSDFKAKLDESHAPAILSAIKGIVDEWDIVGIFLGIDNANIERIKSNNSNVDHRRKEIIIAWLRYGNATRQHLIEALKEVTRPDIARKLEEL</sequence>
<dbReference type="InterPro" id="IPR011029">
    <property type="entry name" value="DEATH-like_dom_sf"/>
</dbReference>
<evidence type="ECO:0000313" key="4">
    <source>
        <dbReference type="EnsemblMetazoa" id="XP_019860132.1"/>
    </source>
</evidence>
<proteinExistence type="predicted"/>
<evidence type="ECO:0000256" key="2">
    <source>
        <dbReference type="SAM" id="Phobius"/>
    </source>
</evidence>
<dbReference type="GeneID" id="109588402"/>
<feature type="transmembrane region" description="Helical" evidence="2">
    <location>
        <begin position="12"/>
        <end position="37"/>
    </location>
</feature>
<keyword evidence="2" id="KW-0472">Membrane</keyword>
<dbReference type="KEGG" id="aqu:109588402"/>
<dbReference type="InterPro" id="IPR000488">
    <property type="entry name" value="Death_dom"/>
</dbReference>
<evidence type="ECO:0000313" key="5">
    <source>
        <dbReference type="Proteomes" id="UP000007879"/>
    </source>
</evidence>
<evidence type="ECO:0000256" key="1">
    <source>
        <dbReference type="SAM" id="MobiDB-lite"/>
    </source>
</evidence>
<dbReference type="AlphaFoldDB" id="A0AAN0JTC5"/>
<feature type="region of interest" description="Disordered" evidence="1">
    <location>
        <begin position="559"/>
        <end position="579"/>
    </location>
</feature>
<organism evidence="4 5">
    <name type="scientific">Amphimedon queenslandica</name>
    <name type="common">Sponge</name>
    <dbReference type="NCBI Taxonomy" id="400682"/>
    <lineage>
        <taxon>Eukaryota</taxon>
        <taxon>Metazoa</taxon>
        <taxon>Porifera</taxon>
        <taxon>Demospongiae</taxon>
        <taxon>Heteroscleromorpha</taxon>
        <taxon>Haplosclerida</taxon>
        <taxon>Niphatidae</taxon>
        <taxon>Amphimedon</taxon>
    </lineage>
</organism>
<keyword evidence="2" id="KW-0812">Transmembrane</keyword>
<name>A0AAN0JTC5_AMPQE</name>
<protein>
    <recommendedName>
        <fullName evidence="3">Death domain-containing protein</fullName>
    </recommendedName>
</protein>
<dbReference type="EnsemblMetazoa" id="XM_020004573.1">
    <property type="protein sequence ID" value="XP_019860132.1"/>
    <property type="gene ID" value="LOC109588402"/>
</dbReference>
<dbReference type="Gene3D" id="1.10.533.10">
    <property type="entry name" value="Death Domain, Fas"/>
    <property type="match status" value="1"/>
</dbReference>
<feature type="transmembrane region" description="Helical" evidence="2">
    <location>
        <begin position="282"/>
        <end position="311"/>
    </location>
</feature>
<dbReference type="SUPFAM" id="SSF47986">
    <property type="entry name" value="DEATH domain"/>
    <property type="match status" value="1"/>
</dbReference>
<feature type="compositionally biased region" description="Basic and acidic residues" evidence="1">
    <location>
        <begin position="381"/>
        <end position="390"/>
    </location>
</feature>
<dbReference type="Proteomes" id="UP000007879">
    <property type="component" value="Unassembled WGS sequence"/>
</dbReference>
<reference evidence="5" key="1">
    <citation type="journal article" date="2010" name="Nature">
        <title>The Amphimedon queenslandica genome and the evolution of animal complexity.</title>
        <authorList>
            <person name="Srivastava M."/>
            <person name="Simakov O."/>
            <person name="Chapman J."/>
            <person name="Fahey B."/>
            <person name="Gauthier M.E."/>
            <person name="Mitros T."/>
            <person name="Richards G.S."/>
            <person name="Conaco C."/>
            <person name="Dacre M."/>
            <person name="Hellsten U."/>
            <person name="Larroux C."/>
            <person name="Putnam N.H."/>
            <person name="Stanke M."/>
            <person name="Adamska M."/>
            <person name="Darling A."/>
            <person name="Degnan S.M."/>
            <person name="Oakley T.H."/>
            <person name="Plachetzki D.C."/>
            <person name="Zhai Y."/>
            <person name="Adamski M."/>
            <person name="Calcino A."/>
            <person name="Cummins S.F."/>
            <person name="Goodstein D.M."/>
            <person name="Harris C."/>
            <person name="Jackson D.J."/>
            <person name="Leys S.P."/>
            <person name="Shu S."/>
            <person name="Woodcroft B.J."/>
            <person name="Vervoort M."/>
            <person name="Kosik K.S."/>
            <person name="Manning G."/>
            <person name="Degnan B.M."/>
            <person name="Rokhsar D.S."/>
        </authorList>
    </citation>
    <scope>NUCLEOTIDE SEQUENCE [LARGE SCALE GENOMIC DNA]</scope>
</reference>
<dbReference type="PROSITE" id="PS50017">
    <property type="entry name" value="DEATH_DOMAIN"/>
    <property type="match status" value="1"/>
</dbReference>
<accession>A0AAN0JTC5</accession>
<feature type="domain" description="Death" evidence="3">
    <location>
        <begin position="611"/>
        <end position="677"/>
    </location>
</feature>
<keyword evidence="2" id="KW-1133">Transmembrane helix</keyword>
<feature type="compositionally biased region" description="Polar residues" evidence="1">
    <location>
        <begin position="346"/>
        <end position="356"/>
    </location>
</feature>
<dbReference type="CDD" id="cd01670">
    <property type="entry name" value="Death"/>
    <property type="match status" value="1"/>
</dbReference>
<reference evidence="4" key="2">
    <citation type="submission" date="2024-06" db="UniProtKB">
        <authorList>
            <consortium name="EnsemblMetazoa"/>
        </authorList>
    </citation>
    <scope>IDENTIFICATION</scope>
</reference>
<feature type="compositionally biased region" description="Basic and acidic residues" evidence="1">
    <location>
        <begin position="559"/>
        <end position="570"/>
    </location>
</feature>
<dbReference type="RefSeq" id="XP_019860132.1">
    <property type="nucleotide sequence ID" value="XM_020004573.1"/>
</dbReference>